<feature type="coiled-coil region" evidence="6">
    <location>
        <begin position="818"/>
        <end position="859"/>
    </location>
</feature>
<proteinExistence type="predicted"/>
<dbReference type="PRINTS" id="PR00344">
    <property type="entry name" value="BCTRLSENSOR"/>
</dbReference>
<evidence type="ECO:0000256" key="5">
    <source>
        <dbReference type="ARBA" id="ARBA00023012"/>
    </source>
</evidence>
<dbReference type="InterPro" id="IPR004358">
    <property type="entry name" value="Sig_transdc_His_kin-like_C"/>
</dbReference>
<dbReference type="GO" id="GO:0009882">
    <property type="term" value="F:blue light photoreceptor activity"/>
    <property type="evidence" value="ECO:0007669"/>
    <property type="project" value="UniProtKB-ARBA"/>
</dbReference>
<dbReference type="InterPro" id="IPR000719">
    <property type="entry name" value="Prot_kinase_dom"/>
</dbReference>
<dbReference type="InterPro" id="IPR003661">
    <property type="entry name" value="HisK_dim/P_dom"/>
</dbReference>
<dbReference type="SMART" id="SM00220">
    <property type="entry name" value="S_TKc"/>
    <property type="match status" value="1"/>
</dbReference>
<dbReference type="InterPro" id="IPR000700">
    <property type="entry name" value="PAS-assoc_C"/>
</dbReference>
<feature type="coiled-coil region" evidence="6">
    <location>
        <begin position="1648"/>
        <end position="1682"/>
    </location>
</feature>
<dbReference type="CDD" id="cd14014">
    <property type="entry name" value="STKc_PknB_like"/>
    <property type="match status" value="1"/>
</dbReference>
<dbReference type="PANTHER" id="PTHR43642:SF1">
    <property type="entry name" value="HYBRID SIGNAL TRANSDUCTION HISTIDINE KINASE G"/>
    <property type="match status" value="1"/>
</dbReference>
<accession>A0A1Z4KHF2</accession>
<dbReference type="Gene3D" id="3.40.50.300">
    <property type="entry name" value="P-loop containing nucleotide triphosphate hydrolases"/>
    <property type="match status" value="1"/>
</dbReference>
<dbReference type="Pfam" id="PF01590">
    <property type="entry name" value="GAF"/>
    <property type="match status" value="1"/>
</dbReference>
<dbReference type="InterPro" id="IPR029016">
    <property type="entry name" value="GAF-like_dom_sf"/>
</dbReference>
<evidence type="ECO:0000313" key="12">
    <source>
        <dbReference type="Proteomes" id="UP000217507"/>
    </source>
</evidence>
<dbReference type="GO" id="GO:0000155">
    <property type="term" value="F:phosphorelay sensor kinase activity"/>
    <property type="evidence" value="ECO:0007669"/>
    <property type="project" value="InterPro"/>
</dbReference>
<dbReference type="Pfam" id="PF02518">
    <property type="entry name" value="HATPase_c"/>
    <property type="match status" value="1"/>
</dbReference>
<dbReference type="Gene3D" id="3.30.450.20">
    <property type="entry name" value="PAS domain"/>
    <property type="match status" value="1"/>
</dbReference>
<protein>
    <recommendedName>
        <fullName evidence="2">histidine kinase</fullName>
        <ecNumber evidence="2">2.7.13.3</ecNumber>
    </recommendedName>
</protein>
<dbReference type="EMBL" id="AP018216">
    <property type="protein sequence ID" value="BAY68303.1"/>
    <property type="molecule type" value="Genomic_DNA"/>
</dbReference>
<dbReference type="InterPro" id="IPR008271">
    <property type="entry name" value="Ser/Thr_kinase_AS"/>
</dbReference>
<evidence type="ECO:0000259" key="9">
    <source>
        <dbReference type="PROSITE" id="PS50112"/>
    </source>
</evidence>
<dbReference type="InterPro" id="IPR035965">
    <property type="entry name" value="PAS-like_dom_sf"/>
</dbReference>
<name>A0A1Z4KHF2_ANAVA</name>
<keyword evidence="4 11" id="KW-0808">Transferase</keyword>
<dbReference type="Proteomes" id="UP000217507">
    <property type="component" value="Chromosome"/>
</dbReference>
<dbReference type="NCBIfam" id="TIGR00229">
    <property type="entry name" value="sensory_box"/>
    <property type="match status" value="1"/>
</dbReference>
<evidence type="ECO:0000256" key="3">
    <source>
        <dbReference type="ARBA" id="ARBA00022553"/>
    </source>
</evidence>
<dbReference type="SUPFAM" id="SSF55874">
    <property type="entry name" value="ATPase domain of HSP90 chaperone/DNA topoisomerase II/histidine kinase"/>
    <property type="match status" value="1"/>
</dbReference>
<dbReference type="SUPFAM" id="SSF56112">
    <property type="entry name" value="Protein kinase-like (PK-like)"/>
    <property type="match status" value="1"/>
</dbReference>
<keyword evidence="3" id="KW-0597">Phosphoprotein</keyword>
<evidence type="ECO:0000259" key="10">
    <source>
        <dbReference type="PROSITE" id="PS50113"/>
    </source>
</evidence>
<keyword evidence="4 11" id="KW-0418">Kinase</keyword>
<dbReference type="InterPro" id="IPR041664">
    <property type="entry name" value="AAA_16"/>
</dbReference>
<evidence type="ECO:0000256" key="6">
    <source>
        <dbReference type="SAM" id="Coils"/>
    </source>
</evidence>
<feature type="domain" description="Histidine kinase" evidence="8">
    <location>
        <begin position="1691"/>
        <end position="1946"/>
    </location>
</feature>
<dbReference type="SMART" id="SM00065">
    <property type="entry name" value="GAF"/>
    <property type="match status" value="1"/>
</dbReference>
<dbReference type="Gene3D" id="1.10.510.10">
    <property type="entry name" value="Transferase(Phosphotransferase) domain 1"/>
    <property type="match status" value="1"/>
</dbReference>
<dbReference type="Pfam" id="PF00069">
    <property type="entry name" value="Pkinase"/>
    <property type="match status" value="1"/>
</dbReference>
<evidence type="ECO:0000256" key="1">
    <source>
        <dbReference type="ARBA" id="ARBA00000085"/>
    </source>
</evidence>
<evidence type="ECO:0000313" key="11">
    <source>
        <dbReference type="EMBL" id="BAY68303.1"/>
    </source>
</evidence>
<dbReference type="Gene3D" id="1.10.287.130">
    <property type="match status" value="1"/>
</dbReference>
<dbReference type="SMART" id="SM00091">
    <property type="entry name" value="PAS"/>
    <property type="match status" value="1"/>
</dbReference>
<evidence type="ECO:0000259" key="8">
    <source>
        <dbReference type="PROSITE" id="PS50109"/>
    </source>
</evidence>
<dbReference type="InterPro" id="IPR003594">
    <property type="entry name" value="HATPase_dom"/>
</dbReference>
<comment type="catalytic activity">
    <reaction evidence="1">
        <text>ATP + protein L-histidine = ADP + protein N-phospho-L-histidine.</text>
        <dbReference type="EC" id="2.7.13.3"/>
    </reaction>
</comment>
<dbReference type="CDD" id="cd00082">
    <property type="entry name" value="HisKA"/>
    <property type="match status" value="1"/>
</dbReference>
<dbReference type="GO" id="GO:0005524">
    <property type="term" value="F:ATP binding"/>
    <property type="evidence" value="ECO:0007669"/>
    <property type="project" value="InterPro"/>
</dbReference>
<dbReference type="SUPFAM" id="SSF55781">
    <property type="entry name" value="GAF domain-like"/>
    <property type="match status" value="1"/>
</dbReference>
<dbReference type="SUPFAM" id="SSF55785">
    <property type="entry name" value="PYP-like sensor domain (PAS domain)"/>
    <property type="match status" value="1"/>
</dbReference>
<keyword evidence="6" id="KW-0175">Coiled coil</keyword>
<dbReference type="Gene3D" id="3.30.450.40">
    <property type="match status" value="1"/>
</dbReference>
<feature type="domain" description="Protein kinase" evidence="7">
    <location>
        <begin position="7"/>
        <end position="273"/>
    </location>
</feature>
<dbReference type="PANTHER" id="PTHR43642">
    <property type="entry name" value="HYBRID SIGNAL TRANSDUCTION HISTIDINE KINASE G"/>
    <property type="match status" value="1"/>
</dbReference>
<dbReference type="InterPro" id="IPR011009">
    <property type="entry name" value="Kinase-like_dom_sf"/>
</dbReference>
<dbReference type="PROSITE" id="PS50113">
    <property type="entry name" value="PAC"/>
    <property type="match status" value="1"/>
</dbReference>
<keyword evidence="11" id="KW-0723">Serine/threonine-protein kinase</keyword>
<dbReference type="InterPro" id="IPR027417">
    <property type="entry name" value="P-loop_NTPase"/>
</dbReference>
<dbReference type="PROSITE" id="PS50109">
    <property type="entry name" value="HIS_KIN"/>
    <property type="match status" value="1"/>
</dbReference>
<keyword evidence="5" id="KW-0902">Two-component regulatory system</keyword>
<dbReference type="PROSITE" id="PS00108">
    <property type="entry name" value="PROTEIN_KINASE_ST"/>
    <property type="match status" value="1"/>
</dbReference>
<dbReference type="InterPro" id="IPR053159">
    <property type="entry name" value="Hybrid_Histidine_Kinase"/>
</dbReference>
<dbReference type="Gene3D" id="3.30.565.10">
    <property type="entry name" value="Histidine kinase-like ATPase, C-terminal domain"/>
    <property type="match status" value="1"/>
</dbReference>
<dbReference type="InterPro" id="IPR000014">
    <property type="entry name" value="PAS"/>
</dbReference>
<dbReference type="SUPFAM" id="SSF52540">
    <property type="entry name" value="P-loop containing nucleoside triphosphate hydrolases"/>
    <property type="match status" value="1"/>
</dbReference>
<dbReference type="SUPFAM" id="SSF47384">
    <property type="entry name" value="Homodimeric domain of signal transducing histidine kinase"/>
    <property type="match status" value="1"/>
</dbReference>
<feature type="domain" description="PAC" evidence="10">
    <location>
        <begin position="1599"/>
        <end position="1650"/>
    </location>
</feature>
<dbReference type="Pfam" id="PF13191">
    <property type="entry name" value="AAA_16"/>
    <property type="match status" value="1"/>
</dbReference>
<evidence type="ECO:0000256" key="2">
    <source>
        <dbReference type="ARBA" id="ARBA00012438"/>
    </source>
</evidence>
<dbReference type="InterPro" id="IPR013656">
    <property type="entry name" value="PAS_4"/>
</dbReference>
<dbReference type="PROSITE" id="PS50112">
    <property type="entry name" value="PAS"/>
    <property type="match status" value="1"/>
</dbReference>
<dbReference type="InterPro" id="IPR036097">
    <property type="entry name" value="HisK_dim/P_sf"/>
</dbReference>
<dbReference type="InterPro" id="IPR003018">
    <property type="entry name" value="GAF"/>
</dbReference>
<feature type="domain" description="PAS" evidence="9">
    <location>
        <begin position="1522"/>
        <end position="1596"/>
    </location>
</feature>
<dbReference type="SMART" id="SM00387">
    <property type="entry name" value="HATPase_c"/>
    <property type="match status" value="1"/>
</dbReference>
<sequence length="1946" mass="220010">MLSIPGYRLDEELYNGSRTLVYRGYREIDSLPVVVKLLKNPYPSFNELIHFRNQYTITKNLHYPGIIQTYSLEPYKNGYALVMEDFGGVSLKDYFGKDHHVASLQEFLEIAIALCNTLDVLYRECIIHKDIKPANILINPETKQIKLIDFSIASLLPRETQIVINKNILEGTLAYISPEQTGRMNRGIDYRTDFYSLGVTFYELLTAELPFVSRDPMELIHSHIAKLPEKLRSGREREIPKVICDIVMKLMAKNAENRYQSALGLKFDLENCLNQLQETGKIQDFEIAQRDVCDRFLITDKLYGRDTEVEALLQAFERVSLGATEMMLIAGASGIGKTAVINEVHKPIVRQRGYFIKGKFDQFQRNIPLSAFVQAFRDLIAQLLTESDTQIQRWRNQILEAVGENGQIIIEVIPELSRIIGEQASVLEISGTAAQSRFNLLFQKFTQVFTTAEHPLVIFLDDLQWADSASLKLMQLLMADTGHLFLIGAYRDNEVSPVHPLMVTLNQIEKTATIINTITLSALTQRQINQLIADTFKCTEDLALPLSALIFQKTQGNPFFATQLLKQLYQDKLIDFNFQSGFWQCDIAKVKNQVVTDDVVEFMVAQLRRLPEATQKVLQLAACIGNQFDLATLAIVSEQSKIETAASLCKALQEGLILPLSEIYKFYQDSSLENTEHTAKNIEAQLAAFNVEEKTTIYKFLHDRVQQAASYLIPEEQKQLTHLKVGQLLLENTPLAQQSERIFEIVGQLNCAIPLITEQKKCQQLAQLNLNAGRKAKEAIAYSASLQYFNQGIELIISDGWKNAHDLTLNLYQDAAEAAFLNNEFEQMESLIEVVIQEAKNLLDKVKVHEIQLQSYQVQGQMLKAIKIGCKTLQELGIVLSEDITSHDINQAIENTLLILGNRQIESLIDLPMMIEPQALFALKIMISLTPSVHQAAPQLFPIIACEQVNLSLKYGNAALSAPGYADFAIVLNAVFNELDKGYEFGQLALKIVDKFAAKYVQSMTSFKVAAFNQINKLHIRDAINLLKESYSFGLEFGDFVHIIVATFFRLFYTYLTSSEKLDDLLKEIKMYEVNFASSQSFSIRFRMLRQSIEILTGVSHDSDLLMDEHWNEENILPILLQENDEFTFHEFYLIKLINSYLFNDSLTAVHYAEQGDSHLKGGAGMLSVSVFYYYDSLARLALYSQVEPSEQTRLLLRVDENQQHLKLRATVAPMNFQHKFDLVEAERHRALGQRFEAIDLYESAIAGAKANEYILEEALANELAAKFYLEWGKEKVAQAYMQEAYYCYFSWGAKAKTEDLEKRYPHLLQPILQQQRINFHPLETISWSGTSLSIHTSNADSTSISNMLDFSSILKAAQAISSSLKLDQLIANLTRIILENSGAKKSALILLQENTWQVKAITLINHEQIQPIFESQSLDTCQDIPVNIINYVKNTRQTVVIDNCKTDIPGLMGEYMQQIQPQSVLSTPIINQGRLVGVLYLENKLTQGVFTRDRLSVINFLCTQAAIALENAQLYNHLQEREQFLSSIYEGIGCLVFVIDVRDNGRLEYTGWSKSCELAIGIPTSEVLGKTPQELMAPDQGAAVEQKYLRCFQTGIPITYEECLTFNDQETWWLTTLSPLKDETDKVYRLVGTTINISEQQAALRERKQAEEAVTEKSQALETALEDLQQAQLQIVQSEKMSALGNLVAGVAHEMNNPLGFISATLKQTKPNFTDIIGHLQLYQELIENPGDEIQDHAEEIDLDYLLEDLPKTIDAMVMACDRLKNISTSLRTFSRADKDYKVPFNLHQGIDSTILILKHRFKANDKRPAIEVITEYGDLPLIECFPGQLNQVFMNILANAIDALDESNTGRSFADIQAKPNRILITTLMVDKCVNISISDNGKGMTKEVQEKIFDHLFTTKAVGKGTGLGLAIARQIVEETHNGKLSCHSILGEGTDFMIEIPV</sequence>
<dbReference type="GO" id="GO:0004674">
    <property type="term" value="F:protein serine/threonine kinase activity"/>
    <property type="evidence" value="ECO:0007669"/>
    <property type="project" value="UniProtKB-KW"/>
</dbReference>
<dbReference type="Pfam" id="PF08448">
    <property type="entry name" value="PAS_4"/>
    <property type="match status" value="1"/>
</dbReference>
<gene>
    <name evidence="11" type="ORF">NIES23_10870</name>
</gene>
<organism evidence="11 12">
    <name type="scientific">Trichormus variabilis NIES-23</name>
    <dbReference type="NCBI Taxonomy" id="1973479"/>
    <lineage>
        <taxon>Bacteria</taxon>
        <taxon>Bacillati</taxon>
        <taxon>Cyanobacteriota</taxon>
        <taxon>Cyanophyceae</taxon>
        <taxon>Nostocales</taxon>
        <taxon>Nostocaceae</taxon>
        <taxon>Trichormus</taxon>
    </lineage>
</organism>
<dbReference type="PROSITE" id="PS50011">
    <property type="entry name" value="PROTEIN_KINASE_DOM"/>
    <property type="match status" value="1"/>
</dbReference>
<reference evidence="11 12" key="1">
    <citation type="submission" date="2017-06" db="EMBL/GenBank/DDBJ databases">
        <title>Genome sequencing of cyanobaciteial culture collection at National Institute for Environmental Studies (NIES).</title>
        <authorList>
            <person name="Hirose Y."/>
            <person name="Shimura Y."/>
            <person name="Fujisawa T."/>
            <person name="Nakamura Y."/>
            <person name="Kawachi M."/>
        </authorList>
    </citation>
    <scope>NUCLEOTIDE SEQUENCE [LARGE SCALE GENOMIC DNA]</scope>
    <source>
        <strain evidence="11 12">NIES-23</strain>
    </source>
</reference>
<dbReference type="InterPro" id="IPR036890">
    <property type="entry name" value="HATPase_C_sf"/>
</dbReference>
<dbReference type="InterPro" id="IPR005467">
    <property type="entry name" value="His_kinase_dom"/>
</dbReference>
<evidence type="ECO:0000256" key="4">
    <source>
        <dbReference type="ARBA" id="ARBA00022777"/>
    </source>
</evidence>
<evidence type="ECO:0000259" key="7">
    <source>
        <dbReference type="PROSITE" id="PS50011"/>
    </source>
</evidence>
<dbReference type="EC" id="2.7.13.3" evidence="2"/>